<comment type="caution">
    <text evidence="1">The sequence shown here is derived from an EMBL/GenBank/DDBJ whole genome shotgun (WGS) entry which is preliminary data.</text>
</comment>
<keyword evidence="2" id="KW-1185">Reference proteome</keyword>
<organism evidence="1 2">
    <name type="scientific">Pseudoalteromonas qingdaonensis</name>
    <dbReference type="NCBI Taxonomy" id="3131913"/>
    <lineage>
        <taxon>Bacteria</taxon>
        <taxon>Pseudomonadati</taxon>
        <taxon>Pseudomonadota</taxon>
        <taxon>Gammaproteobacteria</taxon>
        <taxon>Alteromonadales</taxon>
        <taxon>Pseudoalteromonadaceae</taxon>
        <taxon>Pseudoalteromonas</taxon>
    </lineage>
</organism>
<dbReference type="Proteomes" id="UP001447008">
    <property type="component" value="Unassembled WGS sequence"/>
</dbReference>
<protein>
    <recommendedName>
        <fullName evidence="3">GIY-YIG domain-containing protein</fullName>
    </recommendedName>
</protein>
<evidence type="ECO:0000313" key="1">
    <source>
        <dbReference type="EMBL" id="MEM0516240.1"/>
    </source>
</evidence>
<sequence length="160" mass="17663">MHLNSITEIINSFASSLNDSFKELEFNVVAFPRMKVFNESFKQHVPSETYKDKSGVYFISNLKGEILYIGKAGKNNLAAEIWGKFGAPVVGNDGAPMFVKSKMAKYAPTKDLSELITNGAFNISAIVIEPREMVSLLEVLLQTICLRQDGCLPALNKQIG</sequence>
<gene>
    <name evidence="1" type="ORF">WCN91_12600</name>
</gene>
<dbReference type="RefSeq" id="WP_239408043.1">
    <property type="nucleotide sequence ID" value="NZ_JBCGCU010000015.1"/>
</dbReference>
<dbReference type="EMBL" id="JBCGCU010000015">
    <property type="protein sequence ID" value="MEM0516240.1"/>
    <property type="molecule type" value="Genomic_DNA"/>
</dbReference>
<reference evidence="1 2" key="1">
    <citation type="submission" date="2024-03" db="EMBL/GenBank/DDBJ databases">
        <title>Pseudoalteromonas qingdaonensis sp. nov., isolated from the intestines of marine benthic organisms.</title>
        <authorList>
            <person name="Lin X."/>
            <person name="Fang S."/>
            <person name="Hu X."/>
        </authorList>
    </citation>
    <scope>NUCLEOTIDE SEQUENCE [LARGE SCALE GENOMIC DNA]</scope>
    <source>
        <strain evidence="1 2">YIC-827</strain>
    </source>
</reference>
<evidence type="ECO:0000313" key="2">
    <source>
        <dbReference type="Proteomes" id="UP001447008"/>
    </source>
</evidence>
<proteinExistence type="predicted"/>
<name>A0ABU9MYB4_9GAMM</name>
<evidence type="ECO:0008006" key="3">
    <source>
        <dbReference type="Google" id="ProtNLM"/>
    </source>
</evidence>
<accession>A0ABU9MYB4</accession>